<comment type="caution">
    <text evidence="1">The sequence shown here is derived from an EMBL/GenBank/DDBJ whole genome shotgun (WGS) entry which is preliminary data.</text>
</comment>
<sequence length="138" mass="14712">MSTDSLDAGIPVLTEIIPAGVPAAGVPEAIPAPEIPVLRAAIPAIAPAAAVLPPLKPALPAVDVEQLAAQVQERVMTQMMMRIDQMLELRVRDCLADVMQASVDRLARELREGLQQSIREGVGRALAQEIAELKQPKI</sequence>
<evidence type="ECO:0000313" key="2">
    <source>
        <dbReference type="Proteomes" id="UP000887222"/>
    </source>
</evidence>
<reference evidence="1 2" key="1">
    <citation type="journal article" date="2022" name="Int. J. Syst. Evol. Microbiol.">
        <title>Noviherbaspirillum aridicola sp. nov., isolated from an arid soil in Pakistan.</title>
        <authorList>
            <person name="Khan I.U."/>
            <person name="Saqib M."/>
            <person name="Amin A."/>
            <person name="Hussain F."/>
            <person name="Li L."/>
            <person name="Liu Y.H."/>
            <person name="Fang B.Z."/>
            <person name="Ahmed I."/>
            <person name="Li W.J."/>
        </authorList>
    </citation>
    <scope>NUCLEOTIDE SEQUENCE [LARGE SCALE GENOMIC DNA]</scope>
    <source>
        <strain evidence="1 2">NCCP-691</strain>
    </source>
</reference>
<protein>
    <recommendedName>
        <fullName evidence="3">DUF2486 family protein</fullName>
    </recommendedName>
</protein>
<dbReference type="RefSeq" id="WP_220808195.1">
    <property type="nucleotide sequence ID" value="NZ_BPMK01000008.1"/>
</dbReference>
<name>A0ABQ4Q4V2_9BURK</name>
<keyword evidence="2" id="KW-1185">Reference proteome</keyword>
<evidence type="ECO:0000313" key="1">
    <source>
        <dbReference type="EMBL" id="GIZ52027.1"/>
    </source>
</evidence>
<dbReference type="EMBL" id="BPMK01000008">
    <property type="protein sequence ID" value="GIZ52027.1"/>
    <property type="molecule type" value="Genomic_DNA"/>
</dbReference>
<dbReference type="Proteomes" id="UP000887222">
    <property type="component" value="Unassembled WGS sequence"/>
</dbReference>
<accession>A0ABQ4Q4V2</accession>
<proteinExistence type="predicted"/>
<gene>
    <name evidence="1" type="ORF">NCCP691_20410</name>
</gene>
<organism evidence="1 2">
    <name type="scientific">Noviherbaspirillum aridicola</name>
    <dbReference type="NCBI Taxonomy" id="2849687"/>
    <lineage>
        <taxon>Bacteria</taxon>
        <taxon>Pseudomonadati</taxon>
        <taxon>Pseudomonadota</taxon>
        <taxon>Betaproteobacteria</taxon>
        <taxon>Burkholderiales</taxon>
        <taxon>Oxalobacteraceae</taxon>
        <taxon>Noviherbaspirillum</taxon>
    </lineage>
</organism>
<evidence type="ECO:0008006" key="3">
    <source>
        <dbReference type="Google" id="ProtNLM"/>
    </source>
</evidence>